<sequence length="59" mass="7019">MGHVTFFLSSIFSLEMKQRKIDILHQNKILKLVEMNLVMTYIDMFFDTVENKKGLQQIL</sequence>
<protein>
    <submittedName>
        <fullName evidence="1">Uncharacterized protein</fullName>
    </submittedName>
</protein>
<reference evidence="1 2" key="1">
    <citation type="journal article" date="2017" name="Plant Biotechnol. J.">
        <title>A comprehensive draft genome sequence for lupin (Lupinus angustifolius), an emerging health food: insights into plant-microbe interactions and legume evolution.</title>
        <authorList>
            <person name="Hane J.K."/>
            <person name="Ming Y."/>
            <person name="Kamphuis L.G."/>
            <person name="Nelson M.N."/>
            <person name="Garg G."/>
            <person name="Atkins C.A."/>
            <person name="Bayer P.E."/>
            <person name="Bravo A."/>
            <person name="Bringans S."/>
            <person name="Cannon S."/>
            <person name="Edwards D."/>
            <person name="Foley R."/>
            <person name="Gao L.L."/>
            <person name="Harrison M.J."/>
            <person name="Huang W."/>
            <person name="Hurgobin B."/>
            <person name="Li S."/>
            <person name="Liu C.W."/>
            <person name="McGrath A."/>
            <person name="Morahan G."/>
            <person name="Murray J."/>
            <person name="Weller J."/>
            <person name="Jian J."/>
            <person name="Singh K.B."/>
        </authorList>
    </citation>
    <scope>NUCLEOTIDE SEQUENCE [LARGE SCALE GENOMIC DNA]</scope>
    <source>
        <strain evidence="2">cv. Tanjil</strain>
        <tissue evidence="1">Whole plant</tissue>
    </source>
</reference>
<dbReference type="EMBL" id="MLAU01003383">
    <property type="protein sequence ID" value="OIW19832.1"/>
    <property type="molecule type" value="Genomic_DNA"/>
</dbReference>
<dbReference type="Proteomes" id="UP000188354">
    <property type="component" value="Unassembled WGS sequence"/>
</dbReference>
<evidence type="ECO:0000313" key="2">
    <source>
        <dbReference type="Proteomes" id="UP000188354"/>
    </source>
</evidence>
<accession>A0A394D8C0</accession>
<gene>
    <name evidence="1" type="ORF">TanjilG_24545</name>
</gene>
<proteinExistence type="predicted"/>
<keyword evidence="2" id="KW-1185">Reference proteome</keyword>
<evidence type="ECO:0000313" key="1">
    <source>
        <dbReference type="EMBL" id="OIW19832.1"/>
    </source>
</evidence>
<organism evidence="1 2">
    <name type="scientific">Lupinus angustifolius</name>
    <name type="common">Narrow-leaved blue lupine</name>
    <dbReference type="NCBI Taxonomy" id="3871"/>
    <lineage>
        <taxon>Eukaryota</taxon>
        <taxon>Viridiplantae</taxon>
        <taxon>Streptophyta</taxon>
        <taxon>Embryophyta</taxon>
        <taxon>Tracheophyta</taxon>
        <taxon>Spermatophyta</taxon>
        <taxon>Magnoliopsida</taxon>
        <taxon>eudicotyledons</taxon>
        <taxon>Gunneridae</taxon>
        <taxon>Pentapetalae</taxon>
        <taxon>rosids</taxon>
        <taxon>fabids</taxon>
        <taxon>Fabales</taxon>
        <taxon>Fabaceae</taxon>
        <taxon>Papilionoideae</taxon>
        <taxon>50 kb inversion clade</taxon>
        <taxon>genistoids sensu lato</taxon>
        <taxon>core genistoids</taxon>
        <taxon>Genisteae</taxon>
        <taxon>Lupinus</taxon>
    </lineage>
</organism>
<dbReference type="Gramene" id="OIW19832">
    <property type="protein sequence ID" value="OIW19832"/>
    <property type="gene ID" value="TanjilG_24545"/>
</dbReference>
<comment type="caution">
    <text evidence="1">The sequence shown here is derived from an EMBL/GenBank/DDBJ whole genome shotgun (WGS) entry which is preliminary data.</text>
</comment>
<name>A0A394D8C0_LUPAN</name>
<dbReference type="AlphaFoldDB" id="A0A394D8C0"/>